<dbReference type="EMBL" id="FOIM01000018">
    <property type="protein sequence ID" value="SET88000.1"/>
    <property type="molecule type" value="Genomic_DNA"/>
</dbReference>
<protein>
    <recommendedName>
        <fullName evidence="3">ADP-heptose:LPS heptosyltransferase</fullName>
    </recommendedName>
</protein>
<dbReference type="Proteomes" id="UP000198508">
    <property type="component" value="Unassembled WGS sequence"/>
</dbReference>
<name>A0A1I0HVB3_9FIRM</name>
<reference evidence="2" key="1">
    <citation type="submission" date="2016-10" db="EMBL/GenBank/DDBJ databases">
        <authorList>
            <person name="Varghese N."/>
            <person name="Submissions S."/>
        </authorList>
    </citation>
    <scope>NUCLEOTIDE SEQUENCE [LARGE SCALE GENOMIC DNA]</scope>
    <source>
        <strain evidence="2">NLAE-zl-G277</strain>
    </source>
</reference>
<proteinExistence type="predicted"/>
<organism evidence="1 2">
    <name type="scientific">Enterocloster lavalensis</name>
    <dbReference type="NCBI Taxonomy" id="460384"/>
    <lineage>
        <taxon>Bacteria</taxon>
        <taxon>Bacillati</taxon>
        <taxon>Bacillota</taxon>
        <taxon>Clostridia</taxon>
        <taxon>Lachnospirales</taxon>
        <taxon>Lachnospiraceae</taxon>
        <taxon>Enterocloster</taxon>
    </lineage>
</organism>
<evidence type="ECO:0008006" key="3">
    <source>
        <dbReference type="Google" id="ProtNLM"/>
    </source>
</evidence>
<keyword evidence="2" id="KW-1185">Reference proteome</keyword>
<evidence type="ECO:0000313" key="1">
    <source>
        <dbReference type="EMBL" id="SET88000.1"/>
    </source>
</evidence>
<evidence type="ECO:0000313" key="2">
    <source>
        <dbReference type="Proteomes" id="UP000198508"/>
    </source>
</evidence>
<dbReference type="AlphaFoldDB" id="A0A1I0HVB3"/>
<gene>
    <name evidence="1" type="ORF">SAMN05216313_1186</name>
</gene>
<sequence length="325" mass="36482">MLKLLRSTIRIICRNTSLSLIQVPKATFLCLLNFRSKYTHYVIICDHIGDFLITMGYLAEYKKEKGKKHITVCTTSNLTNLLPLYQNSFDDYIEVPSKRLYELLALAATNFGTHILGKLKNITLINPADAFVEDSFQYIMRYPHVRLKDCIQYGCLQLQPTATFITPQSSKYGTMAKVEGVERKRTVLLCPYARAAVLDEIGIFTSLSKTLKKLGFMVLTNISDSSQEPVKGTKGVSCTLADVFSLVETGGYVVGARSGLLDLLVYAECKMVAIYPEENKYLEFFNLSQMPQIKADVLQLKVSEDVQRDIETIISFLIGGDGSCR</sequence>
<accession>A0A1I0HVB3</accession>
<dbReference type="STRING" id="460384.SAMN05216313_1186"/>